<dbReference type="OrthoDB" id="7451790at2759"/>
<dbReference type="Gene3D" id="3.80.10.10">
    <property type="entry name" value="Ribonuclease Inhibitor"/>
    <property type="match status" value="2"/>
</dbReference>
<evidence type="ECO:0000313" key="9">
    <source>
        <dbReference type="Proteomes" id="UP000494165"/>
    </source>
</evidence>
<organism evidence="8 9">
    <name type="scientific">Cloeon dipterum</name>
    <dbReference type="NCBI Taxonomy" id="197152"/>
    <lineage>
        <taxon>Eukaryota</taxon>
        <taxon>Metazoa</taxon>
        <taxon>Ecdysozoa</taxon>
        <taxon>Arthropoda</taxon>
        <taxon>Hexapoda</taxon>
        <taxon>Insecta</taxon>
        <taxon>Pterygota</taxon>
        <taxon>Palaeoptera</taxon>
        <taxon>Ephemeroptera</taxon>
        <taxon>Pisciforma</taxon>
        <taxon>Baetidae</taxon>
        <taxon>Cloeon</taxon>
    </lineage>
</organism>
<evidence type="ECO:0000259" key="6">
    <source>
        <dbReference type="Pfam" id="PF15904"/>
    </source>
</evidence>
<keyword evidence="2" id="KW-0963">Cytoplasm</keyword>
<dbReference type="InterPro" id="IPR057292">
    <property type="entry name" value="PH_S11IP"/>
</dbReference>
<evidence type="ECO:0000256" key="5">
    <source>
        <dbReference type="SAM" id="MobiDB-lite"/>
    </source>
</evidence>
<dbReference type="Proteomes" id="UP000494165">
    <property type="component" value="Unassembled WGS sequence"/>
</dbReference>
<dbReference type="PANTHER" id="PTHR15454:SF69">
    <property type="entry name" value="SERINE_THREONINE-PROTEIN KINASE 11-INTERACTING PROTEIN"/>
    <property type="match status" value="1"/>
</dbReference>
<keyword evidence="9" id="KW-1185">Reference proteome</keyword>
<dbReference type="PROSITE" id="PS51450">
    <property type="entry name" value="LRR"/>
    <property type="match status" value="2"/>
</dbReference>
<dbReference type="InterPro" id="IPR031782">
    <property type="entry name" value="LIP1_N"/>
</dbReference>
<evidence type="ECO:0000256" key="3">
    <source>
        <dbReference type="ARBA" id="ARBA00022614"/>
    </source>
</evidence>
<dbReference type="Pfam" id="PF15904">
    <property type="entry name" value="LIP1"/>
    <property type="match status" value="1"/>
</dbReference>
<feature type="compositionally biased region" description="Acidic residues" evidence="5">
    <location>
        <begin position="518"/>
        <end position="527"/>
    </location>
</feature>
<dbReference type="EMBL" id="CADEPI010000397">
    <property type="protein sequence ID" value="CAB3385174.1"/>
    <property type="molecule type" value="Genomic_DNA"/>
</dbReference>
<name>A0A8S1DYS7_9INSE</name>
<feature type="domain" description="Serine/threonine-protein kinase 11-interacting protein PH" evidence="7">
    <location>
        <begin position="529"/>
        <end position="621"/>
    </location>
</feature>
<evidence type="ECO:0000256" key="2">
    <source>
        <dbReference type="ARBA" id="ARBA00022490"/>
    </source>
</evidence>
<evidence type="ECO:0000259" key="7">
    <source>
        <dbReference type="Pfam" id="PF25357"/>
    </source>
</evidence>
<evidence type="ECO:0008006" key="10">
    <source>
        <dbReference type="Google" id="ProtNLM"/>
    </source>
</evidence>
<dbReference type="GO" id="GO:0005737">
    <property type="term" value="C:cytoplasm"/>
    <property type="evidence" value="ECO:0007669"/>
    <property type="project" value="UniProtKB-SubCell"/>
</dbReference>
<evidence type="ECO:0000256" key="4">
    <source>
        <dbReference type="ARBA" id="ARBA00022737"/>
    </source>
</evidence>
<keyword evidence="3" id="KW-0433">Leucine-rich repeat</keyword>
<dbReference type="AlphaFoldDB" id="A0A8S1DYS7"/>
<feature type="region of interest" description="Disordered" evidence="5">
    <location>
        <begin position="499"/>
        <end position="528"/>
    </location>
</feature>
<dbReference type="InterPro" id="IPR001611">
    <property type="entry name" value="Leu-rich_rpt"/>
</dbReference>
<gene>
    <name evidence="8" type="ORF">CLODIP_2_CD15281</name>
</gene>
<dbReference type="InterPro" id="IPR032675">
    <property type="entry name" value="LRR_dom_sf"/>
</dbReference>
<accession>A0A8S1DYS7</accession>
<dbReference type="SUPFAM" id="SSF52075">
    <property type="entry name" value="Outer arm dynein light chain 1"/>
    <property type="match status" value="1"/>
</dbReference>
<dbReference type="PANTHER" id="PTHR15454">
    <property type="entry name" value="NISCHARIN RELATED"/>
    <property type="match status" value="1"/>
</dbReference>
<evidence type="ECO:0000256" key="1">
    <source>
        <dbReference type="ARBA" id="ARBA00004496"/>
    </source>
</evidence>
<sequence length="785" mass="86737">MIGSDVQALSSLLKAHGDKILSGGQRLALTAALAQKLNAAFYLITAPCDQMNDDSLLFQVVTHSSSNAKMHDLHFLHDFVQRVEALKLTHGSDTLQGNLDLSKFRNLKELTLERIPLHMVTGMQLLQPRLAYIRISRSVGRVEDLLGQTEWPHLHNLSLPHNNLSALDSSLAWATSLKEVDLRHNVITNTNGLEQLPNLVTLDLSYNHLCAVPRLHKNTSRTLKSFAIAHNMLENLNGLEAFSNLEIFHCGWNCLVEPKVLASLSKLPHLQKLWLTGNPMTRMTDCRVRVARRLHPCVIPTVELFSLDGEILSENERRWIGAACIDVCISAPSTSSAPQDSSSLSQSLNRKPAKVREVTILDIDEAHVSPSRLDTSFASTSASIDTVVDTKKQIETLREKLGESWLGGVTNVLGLPAENNGAGNTSEKFDAVAWLESQQRPDVVVALSKEEENDNDDVLDVQQDVENTSVIDEDDKVQLLDEVSFVTIECDPILNDSMIDPSTSALPVDSGTEHLNESEEDEEESGDEAPFLVQREFDSQGNSIVKDYFVIVGSIKLVEREASGRMSAQWPLETLVSCEHRSTNKVFLTFDTIRREKQNRDYILESEDALEFAKVLNSILEARSLGEMNQAVFRCMRCSTHFSREISDLHSTVGRCPNCNSAVVVQEDVMNRSYSQQKQTVIHELPLDAQSAPTHKKKSSIGSLLDQSMSDSGLGLIPGQSRHHEGNDSDIEVLSNPSQSSIEVIQPSEESHSREESAAPTSSVESRVINIASRSPPVATNSSSS</sequence>
<feature type="region of interest" description="Disordered" evidence="5">
    <location>
        <begin position="709"/>
        <end position="785"/>
    </location>
</feature>
<keyword evidence="4" id="KW-0677">Repeat</keyword>
<comment type="caution">
    <text evidence="8">The sequence shown here is derived from an EMBL/GenBank/DDBJ whole genome shotgun (WGS) entry which is preliminary data.</text>
</comment>
<feature type="domain" description="LKB1 serine/threonine kinase interacting protein 1 N-terminal" evidence="6">
    <location>
        <begin position="6"/>
        <end position="90"/>
    </location>
</feature>
<proteinExistence type="predicted"/>
<dbReference type="Pfam" id="PF13855">
    <property type="entry name" value="LRR_8"/>
    <property type="match status" value="1"/>
</dbReference>
<protein>
    <recommendedName>
        <fullName evidence="10">Serine/threonine-protein kinase 11-interacting protein</fullName>
    </recommendedName>
</protein>
<evidence type="ECO:0000313" key="8">
    <source>
        <dbReference type="EMBL" id="CAB3385174.1"/>
    </source>
</evidence>
<reference evidence="8 9" key="1">
    <citation type="submission" date="2020-04" db="EMBL/GenBank/DDBJ databases">
        <authorList>
            <person name="Alioto T."/>
            <person name="Alioto T."/>
            <person name="Gomez Garrido J."/>
        </authorList>
    </citation>
    <scope>NUCLEOTIDE SEQUENCE [LARGE SCALE GENOMIC DNA]</scope>
</reference>
<dbReference type="Pfam" id="PF25357">
    <property type="entry name" value="PH_S11IP"/>
    <property type="match status" value="1"/>
</dbReference>
<comment type="subcellular location">
    <subcellularLocation>
        <location evidence="1">Cytoplasm</location>
    </subcellularLocation>
</comment>